<dbReference type="AlphaFoldDB" id="A0A9D1FCJ9"/>
<keyword evidence="1" id="KW-0472">Membrane</keyword>
<reference evidence="2" key="1">
    <citation type="submission" date="2020-10" db="EMBL/GenBank/DDBJ databases">
        <authorList>
            <person name="Gilroy R."/>
        </authorList>
    </citation>
    <scope>NUCLEOTIDE SEQUENCE</scope>
    <source>
        <strain evidence="2">ChiBcec16-1751</strain>
    </source>
</reference>
<proteinExistence type="predicted"/>
<reference evidence="2" key="2">
    <citation type="journal article" date="2021" name="PeerJ">
        <title>Extensive microbial diversity within the chicken gut microbiome revealed by metagenomics and culture.</title>
        <authorList>
            <person name="Gilroy R."/>
            <person name="Ravi A."/>
            <person name="Getino M."/>
            <person name="Pursley I."/>
            <person name="Horton D.L."/>
            <person name="Alikhan N.F."/>
            <person name="Baker D."/>
            <person name="Gharbi K."/>
            <person name="Hall N."/>
            <person name="Watson M."/>
            <person name="Adriaenssens E.M."/>
            <person name="Foster-Nyarko E."/>
            <person name="Jarju S."/>
            <person name="Secka A."/>
            <person name="Antonio M."/>
            <person name="Oren A."/>
            <person name="Chaudhuri R.R."/>
            <person name="La Ragione R."/>
            <person name="Hildebrand F."/>
            <person name="Pallen M.J."/>
        </authorList>
    </citation>
    <scope>NUCLEOTIDE SEQUENCE</scope>
    <source>
        <strain evidence="2">ChiBcec16-1751</strain>
    </source>
</reference>
<organism evidence="2 3">
    <name type="scientific">Candidatus Avoscillospira avistercoris</name>
    <dbReference type="NCBI Taxonomy" id="2840707"/>
    <lineage>
        <taxon>Bacteria</taxon>
        <taxon>Bacillati</taxon>
        <taxon>Bacillota</taxon>
        <taxon>Clostridia</taxon>
        <taxon>Eubacteriales</taxon>
        <taxon>Oscillospiraceae</taxon>
        <taxon>Oscillospiraceae incertae sedis</taxon>
        <taxon>Candidatus Avoscillospira</taxon>
    </lineage>
</organism>
<feature type="transmembrane region" description="Helical" evidence="1">
    <location>
        <begin position="33"/>
        <end position="52"/>
    </location>
</feature>
<gene>
    <name evidence="2" type="ORF">IAA83_10495</name>
</gene>
<protein>
    <submittedName>
        <fullName evidence="2">Uncharacterized protein</fullName>
    </submittedName>
</protein>
<keyword evidence="1" id="KW-0812">Transmembrane</keyword>
<evidence type="ECO:0000256" key="1">
    <source>
        <dbReference type="SAM" id="Phobius"/>
    </source>
</evidence>
<dbReference type="Proteomes" id="UP000886741">
    <property type="component" value="Unassembled WGS sequence"/>
</dbReference>
<accession>A0A9D1FCJ9</accession>
<evidence type="ECO:0000313" key="3">
    <source>
        <dbReference type="Proteomes" id="UP000886741"/>
    </source>
</evidence>
<keyword evidence="1" id="KW-1133">Transmembrane helix</keyword>
<name>A0A9D1FCJ9_9FIRM</name>
<evidence type="ECO:0000313" key="2">
    <source>
        <dbReference type="EMBL" id="HIS65776.1"/>
    </source>
</evidence>
<sequence>MEQEPNRDPWEDDESDDQWMEKMVHAAKIGNRLVFALVILLLIAMAVMVYLYRNP</sequence>
<dbReference type="EMBL" id="DVJJ01000162">
    <property type="protein sequence ID" value="HIS65776.1"/>
    <property type="molecule type" value="Genomic_DNA"/>
</dbReference>
<comment type="caution">
    <text evidence="2">The sequence shown here is derived from an EMBL/GenBank/DDBJ whole genome shotgun (WGS) entry which is preliminary data.</text>
</comment>